<dbReference type="Proteomes" id="UP000095280">
    <property type="component" value="Unplaced"/>
</dbReference>
<organism evidence="2 3">
    <name type="scientific">Macrostomum lignano</name>
    <dbReference type="NCBI Taxonomy" id="282301"/>
    <lineage>
        <taxon>Eukaryota</taxon>
        <taxon>Metazoa</taxon>
        <taxon>Spiralia</taxon>
        <taxon>Lophotrochozoa</taxon>
        <taxon>Platyhelminthes</taxon>
        <taxon>Rhabditophora</taxon>
        <taxon>Macrostomorpha</taxon>
        <taxon>Macrostomida</taxon>
        <taxon>Macrostomidae</taxon>
        <taxon>Macrostomum</taxon>
    </lineage>
</organism>
<feature type="compositionally biased region" description="Low complexity" evidence="1">
    <location>
        <begin position="340"/>
        <end position="353"/>
    </location>
</feature>
<feature type="region of interest" description="Disordered" evidence="1">
    <location>
        <begin position="81"/>
        <end position="107"/>
    </location>
</feature>
<accession>A0A1I8FGP8</accession>
<evidence type="ECO:0000256" key="1">
    <source>
        <dbReference type="SAM" id="MobiDB-lite"/>
    </source>
</evidence>
<feature type="compositionally biased region" description="Low complexity" evidence="1">
    <location>
        <begin position="360"/>
        <end position="370"/>
    </location>
</feature>
<sequence length="370" mass="39563">MKMRKMKRPDIGMGSFMSERSHFNRETSGLTSMTKALSTLKSLPVPSYSEMKRFRRPCWCSCTAPGQEGGKVVQGAQLCGPPAWRRQQSNGRPSPSTTPERREARPVLEERWRVAGPGPGAGRPALNEPIKTAVAAVRQAAEWTATLSDVCGFSNAQASLRANAGGAGGLSQRGDSGQARDGFAVRHLPRRGRAAPDFVRRAASSGSSEHAARCHAGSYVNYMIGTPPFGGSWRPAALASLLEAFFRLRLPSELPPELPQFNCQRLRGSVGRSFGGLKEIERRRHASAEGRWSWTGSGPAPRAASLLCGPGPQACDANGWFRRACMDRLMECADADRGGAAAAALEPATGGADSARLRAQRPSAAPRPAD</sequence>
<protein>
    <submittedName>
        <fullName evidence="3">Collagen alpha-1(I) chain-like</fullName>
    </submittedName>
</protein>
<proteinExistence type="predicted"/>
<reference evidence="3" key="1">
    <citation type="submission" date="2016-11" db="UniProtKB">
        <authorList>
            <consortium name="WormBaseParasite"/>
        </authorList>
    </citation>
    <scope>IDENTIFICATION</scope>
</reference>
<evidence type="ECO:0000313" key="3">
    <source>
        <dbReference type="WBParaSite" id="maker-unitig_33298-snap-gene-0.3-mRNA-1"/>
    </source>
</evidence>
<name>A0A1I8FGP8_9PLAT</name>
<feature type="region of interest" description="Disordered" evidence="1">
    <location>
        <begin position="340"/>
        <end position="370"/>
    </location>
</feature>
<dbReference type="WBParaSite" id="maker-unitig_33298-snap-gene-0.3-mRNA-1">
    <property type="protein sequence ID" value="maker-unitig_33298-snap-gene-0.3-mRNA-1"/>
    <property type="gene ID" value="maker-unitig_33298-snap-gene-0.3"/>
</dbReference>
<keyword evidence="2" id="KW-1185">Reference proteome</keyword>
<evidence type="ECO:0000313" key="2">
    <source>
        <dbReference type="Proteomes" id="UP000095280"/>
    </source>
</evidence>
<dbReference type="AlphaFoldDB" id="A0A1I8FGP8"/>
<feature type="compositionally biased region" description="Polar residues" evidence="1">
    <location>
        <begin position="86"/>
        <end position="98"/>
    </location>
</feature>